<feature type="compositionally biased region" description="Polar residues" evidence="1">
    <location>
        <begin position="34"/>
        <end position="45"/>
    </location>
</feature>
<feature type="region of interest" description="Disordered" evidence="1">
    <location>
        <begin position="840"/>
        <end position="893"/>
    </location>
</feature>
<feature type="region of interest" description="Disordered" evidence="1">
    <location>
        <begin position="769"/>
        <end position="789"/>
    </location>
</feature>
<evidence type="ECO:0000313" key="4">
    <source>
        <dbReference type="Proteomes" id="UP000747542"/>
    </source>
</evidence>
<dbReference type="GO" id="GO:0006282">
    <property type="term" value="P:regulation of DNA repair"/>
    <property type="evidence" value="ECO:0007669"/>
    <property type="project" value="InterPro"/>
</dbReference>
<dbReference type="GO" id="GO:0005634">
    <property type="term" value="C:nucleus"/>
    <property type="evidence" value="ECO:0007669"/>
    <property type="project" value="TreeGrafter"/>
</dbReference>
<dbReference type="InterPro" id="IPR046372">
    <property type="entry name" value="PARG_cat_C"/>
</dbReference>
<comment type="caution">
    <text evidence="3">The sequence shown here is derived from an EMBL/GenBank/DDBJ whole genome shotgun (WGS) entry which is preliminary data.</text>
</comment>
<dbReference type="InterPro" id="IPR007724">
    <property type="entry name" value="Poly_GlycHdrlase"/>
</dbReference>
<dbReference type="PANTHER" id="PTHR12837:SF15">
    <property type="entry name" value="POLY(ADP-RIBOSE) GLYCOHYDROLASE"/>
    <property type="match status" value="1"/>
</dbReference>
<dbReference type="GO" id="GO:1990966">
    <property type="term" value="P:ATP generation from poly-ADP-D-ribose"/>
    <property type="evidence" value="ECO:0007669"/>
    <property type="project" value="TreeGrafter"/>
</dbReference>
<protein>
    <submittedName>
        <fullName evidence="3">Poly(ADP-ribose) glycohydrolase-like</fullName>
    </submittedName>
</protein>
<evidence type="ECO:0000313" key="3">
    <source>
        <dbReference type="EMBL" id="KAG7164942.1"/>
    </source>
</evidence>
<reference evidence="3" key="1">
    <citation type="journal article" date="2021" name="Sci. Adv.">
        <title>The American lobster genome reveals insights on longevity, neural, and immune adaptations.</title>
        <authorList>
            <person name="Polinski J.M."/>
            <person name="Zimin A.V."/>
            <person name="Clark K.F."/>
            <person name="Kohn A.B."/>
            <person name="Sadowski N."/>
            <person name="Timp W."/>
            <person name="Ptitsyn A."/>
            <person name="Khanna P."/>
            <person name="Romanova D.Y."/>
            <person name="Williams P."/>
            <person name="Greenwood S.J."/>
            <person name="Moroz L.L."/>
            <person name="Walt D.R."/>
            <person name="Bodnar A.G."/>
        </authorList>
    </citation>
    <scope>NUCLEOTIDE SEQUENCE</scope>
    <source>
        <strain evidence="3">GMGI-L3</strain>
    </source>
</reference>
<proteinExistence type="predicted"/>
<evidence type="ECO:0000259" key="2">
    <source>
        <dbReference type="Pfam" id="PF05028"/>
    </source>
</evidence>
<dbReference type="EMBL" id="JAHLQT010024847">
    <property type="protein sequence ID" value="KAG7164942.1"/>
    <property type="molecule type" value="Genomic_DNA"/>
</dbReference>
<feature type="region of interest" description="Disordered" evidence="1">
    <location>
        <begin position="63"/>
        <end position="205"/>
    </location>
</feature>
<feature type="compositionally biased region" description="Polar residues" evidence="1">
    <location>
        <begin position="152"/>
        <end position="161"/>
    </location>
</feature>
<feature type="compositionally biased region" description="Basic and acidic residues" evidence="1">
    <location>
        <begin position="67"/>
        <end position="88"/>
    </location>
</feature>
<dbReference type="Pfam" id="PF05028">
    <property type="entry name" value="PARG_cat_C"/>
    <property type="match status" value="1"/>
</dbReference>
<feature type="compositionally biased region" description="Basic and acidic residues" evidence="1">
    <location>
        <begin position="95"/>
        <end position="128"/>
    </location>
</feature>
<dbReference type="GO" id="GO:0004649">
    <property type="term" value="F:poly(ADP-ribose) glycohydrolase activity"/>
    <property type="evidence" value="ECO:0007669"/>
    <property type="project" value="UniProtKB-EC"/>
</dbReference>
<dbReference type="Proteomes" id="UP000747542">
    <property type="component" value="Unassembled WGS sequence"/>
</dbReference>
<name>A0A8J5JV59_HOMAM</name>
<accession>A0A8J5JV59</accession>
<dbReference type="GO" id="GO:0005975">
    <property type="term" value="P:carbohydrate metabolic process"/>
    <property type="evidence" value="ECO:0007669"/>
    <property type="project" value="InterPro"/>
</dbReference>
<dbReference type="AlphaFoldDB" id="A0A8J5JV59"/>
<dbReference type="GO" id="GO:0005737">
    <property type="term" value="C:cytoplasm"/>
    <property type="evidence" value="ECO:0007669"/>
    <property type="project" value="TreeGrafter"/>
</dbReference>
<feature type="compositionally biased region" description="Basic and acidic residues" evidence="1">
    <location>
        <begin position="840"/>
        <end position="868"/>
    </location>
</feature>
<dbReference type="GO" id="GO:0009225">
    <property type="term" value="P:nucleotide-sugar metabolic process"/>
    <property type="evidence" value="ECO:0007669"/>
    <property type="project" value="TreeGrafter"/>
</dbReference>
<feature type="region of interest" description="Disordered" evidence="1">
    <location>
        <begin position="23"/>
        <end position="45"/>
    </location>
</feature>
<feature type="domain" description="PARG catalytic Macro" evidence="2">
    <location>
        <begin position="489"/>
        <end position="667"/>
    </location>
</feature>
<sequence>MSEYPPKKKLRQVSLVDMFMPSTSEEVGNKHDNNQTTIDIESDSSQNIQSSIECLRLNSFSSDIGASDDKELMETNDETQKGGLEYETHTSGNCIREHDKPIHGSSERERGVSEHFSLEKKRHSDVSPKKKKMEFAGEQNDYQEASKRNADQRNAASTSPRAKTPSKGPVPKKLSKIATPKKSPRRSPTKEKEGRVSNGRSSERRNILADAAERRMRLGVTTPSDRVEQEGRISPDIFDDDDDFIKAAEKTEITWCGSPLSSLEALSSTNLNLPSVYPAPDHTVLVKLPISPGGGVPAPHPSSYTDIWDQYHVRMPCSPKSQYPLGKGSDSLVPRWSVICQALRRGITSVEELQSAILEYNSRYATKWKFKGLHHLIEQEFEEEERDYFFSNTLPAMIRLALNLPKLVTQPPPLLVSRAAHSITLSQMQIASLLANAFFCTFPRRNAKGSETEYANYPDINFNRLFFHKEKRALEKMKCLLNYFRRVTRKVLYLNCTHRYLGGGVLGLGCVQEEIRFVLSPELIVSRLFTQALGKSEALIITGVEQYNDSTGYASTFSWKGSHEDTTPVDAWGRRLCQVTAIDALHFTRQPQVQYRPTFVRRELNKAYAGFKVLNNSPGVQIAVATGNWGCGAFKGDPRLKSLIQLAVCGYIGRDVAYFTFGDQKLCNDLAAMHIFLKENNVSVGELVQLLIHHGSREWADGSDLFQYIYHNLGAYESETDNEDSAVPAPPQNTNTRKEMPAVKRNITDYFKKLGKTYPTPAAATAVTHGATHRHASTSKQVLSSGTGVVGKDSLSEEKILEVLTECDRLVGGQKVKTQEACDSGPSLWTQNKYLLDQSKETSDTTKFKSSKRDSEGKDRGKTEERKNTVSKSTSEPNRLLSFLDDIDKGMAS</sequence>
<keyword evidence="4" id="KW-1185">Reference proteome</keyword>
<evidence type="ECO:0000256" key="1">
    <source>
        <dbReference type="SAM" id="MobiDB-lite"/>
    </source>
</evidence>
<organism evidence="3 4">
    <name type="scientific">Homarus americanus</name>
    <name type="common">American lobster</name>
    <dbReference type="NCBI Taxonomy" id="6706"/>
    <lineage>
        <taxon>Eukaryota</taxon>
        <taxon>Metazoa</taxon>
        <taxon>Ecdysozoa</taxon>
        <taxon>Arthropoda</taxon>
        <taxon>Crustacea</taxon>
        <taxon>Multicrustacea</taxon>
        <taxon>Malacostraca</taxon>
        <taxon>Eumalacostraca</taxon>
        <taxon>Eucarida</taxon>
        <taxon>Decapoda</taxon>
        <taxon>Pleocyemata</taxon>
        <taxon>Astacidea</taxon>
        <taxon>Nephropoidea</taxon>
        <taxon>Nephropidae</taxon>
        <taxon>Homarus</taxon>
    </lineage>
</organism>
<gene>
    <name evidence="3" type="primary">PARG-L</name>
    <name evidence="3" type="ORF">Hamer_G004665</name>
</gene>
<feature type="compositionally biased region" description="Polar residues" evidence="1">
    <location>
        <begin position="778"/>
        <end position="787"/>
    </location>
</feature>
<dbReference type="PANTHER" id="PTHR12837">
    <property type="entry name" value="POLY ADP-RIBOSE GLYCOHYDROLASE"/>
    <property type="match status" value="1"/>
</dbReference>
<feature type="compositionally biased region" description="Basic and acidic residues" evidence="1">
    <location>
        <begin position="188"/>
        <end position="205"/>
    </location>
</feature>